<reference evidence="2" key="1">
    <citation type="submission" date="2020-05" db="EMBL/GenBank/DDBJ databases">
        <title>Mycena genomes resolve the evolution of fungal bioluminescence.</title>
        <authorList>
            <person name="Tsai I.J."/>
        </authorList>
    </citation>
    <scope>NUCLEOTIDE SEQUENCE</scope>
    <source>
        <strain evidence="2">160909Yilan</strain>
    </source>
</reference>
<dbReference type="OrthoDB" id="3014187at2759"/>
<accession>A0A8H6Y5G1</accession>
<dbReference type="Proteomes" id="UP000623467">
    <property type="component" value="Unassembled WGS sequence"/>
</dbReference>
<gene>
    <name evidence="2" type="ORF">MSAN_01366500</name>
</gene>
<sequence length="402" mass="43261">MPQGAEAQITPGSGLPATQDGPVPPLPPVVHPQAGALLPVHPAPAPVPPPIAHVPALALDPTAATVTVSQGIWPMPAPPQQMSVRVMDILNEVIHQLGGDLLEELVAHVATSGSMLGVPEAREVSEGFVRHSKAASEFIDSGYVLESGIPVWGLSQLIPVFNVDGSPNEAGIITEVADVVLRYNGHSEHAQFVVTQLGKEKLILRMSWLWKHNPEVNWETGKTRHEAQLIRKIVSQLCAGPFPSICAIDAGDPEDRGVEGGRFPEDMSDLPELTLDLDNNNGSKDDPLLEDGDCILYTWFSPPESIYATATVSQQLAEAFVKNSVPAGTSIPEWARKFGDVFSKKSFDSLSEHRSWDHAIELVLDAKPANCKVYPISPLKQKELDAFIEEGLATATSVLLNP</sequence>
<evidence type="ECO:0000256" key="1">
    <source>
        <dbReference type="SAM" id="MobiDB-lite"/>
    </source>
</evidence>
<dbReference type="PANTHER" id="PTHR15503:SF22">
    <property type="entry name" value="TRANSPOSON TY3-I GAG POLYPROTEIN"/>
    <property type="match status" value="1"/>
</dbReference>
<name>A0A8H6Y5G1_9AGAR</name>
<keyword evidence="3" id="KW-1185">Reference proteome</keyword>
<dbReference type="InterPro" id="IPR021109">
    <property type="entry name" value="Peptidase_aspartic_dom_sf"/>
</dbReference>
<dbReference type="AlphaFoldDB" id="A0A8H6Y5G1"/>
<evidence type="ECO:0000313" key="3">
    <source>
        <dbReference type="Proteomes" id="UP000623467"/>
    </source>
</evidence>
<dbReference type="PANTHER" id="PTHR15503">
    <property type="entry name" value="LDOC1 RELATED"/>
    <property type="match status" value="1"/>
</dbReference>
<dbReference type="CDD" id="cd00303">
    <property type="entry name" value="retropepsin_like"/>
    <property type="match status" value="1"/>
</dbReference>
<dbReference type="InterPro" id="IPR032567">
    <property type="entry name" value="RTL1-rel"/>
</dbReference>
<dbReference type="Gene3D" id="2.40.70.10">
    <property type="entry name" value="Acid Proteases"/>
    <property type="match status" value="1"/>
</dbReference>
<organism evidence="2 3">
    <name type="scientific">Mycena sanguinolenta</name>
    <dbReference type="NCBI Taxonomy" id="230812"/>
    <lineage>
        <taxon>Eukaryota</taxon>
        <taxon>Fungi</taxon>
        <taxon>Dikarya</taxon>
        <taxon>Basidiomycota</taxon>
        <taxon>Agaricomycotina</taxon>
        <taxon>Agaricomycetes</taxon>
        <taxon>Agaricomycetidae</taxon>
        <taxon>Agaricales</taxon>
        <taxon>Marasmiineae</taxon>
        <taxon>Mycenaceae</taxon>
        <taxon>Mycena</taxon>
    </lineage>
</organism>
<protein>
    <submittedName>
        <fullName evidence="2">Uncharacterized protein</fullName>
    </submittedName>
</protein>
<evidence type="ECO:0000313" key="2">
    <source>
        <dbReference type="EMBL" id="KAF7354540.1"/>
    </source>
</evidence>
<dbReference type="EMBL" id="JACAZH010000011">
    <property type="protein sequence ID" value="KAF7354540.1"/>
    <property type="molecule type" value="Genomic_DNA"/>
</dbReference>
<feature type="region of interest" description="Disordered" evidence="1">
    <location>
        <begin position="1"/>
        <end position="30"/>
    </location>
</feature>
<proteinExistence type="predicted"/>
<comment type="caution">
    <text evidence="2">The sequence shown here is derived from an EMBL/GenBank/DDBJ whole genome shotgun (WGS) entry which is preliminary data.</text>
</comment>